<dbReference type="SUPFAM" id="SSF57850">
    <property type="entry name" value="RING/U-box"/>
    <property type="match status" value="1"/>
</dbReference>
<organism evidence="11 12">
    <name type="scientific">Musa balbisiana</name>
    <name type="common">Banana</name>
    <dbReference type="NCBI Taxonomy" id="52838"/>
    <lineage>
        <taxon>Eukaryota</taxon>
        <taxon>Viridiplantae</taxon>
        <taxon>Streptophyta</taxon>
        <taxon>Embryophyta</taxon>
        <taxon>Tracheophyta</taxon>
        <taxon>Spermatophyta</taxon>
        <taxon>Magnoliopsida</taxon>
        <taxon>Liliopsida</taxon>
        <taxon>Zingiberales</taxon>
        <taxon>Musaceae</taxon>
        <taxon>Musa</taxon>
    </lineage>
</organism>
<reference evidence="11 12" key="1">
    <citation type="journal article" date="2019" name="Nat. Plants">
        <title>Genome sequencing of Musa balbisiana reveals subgenome evolution and function divergence in polyploid bananas.</title>
        <authorList>
            <person name="Yao X."/>
        </authorList>
    </citation>
    <scope>NUCLEOTIDE SEQUENCE [LARGE SCALE GENOMIC DNA]</scope>
    <source>
        <strain evidence="12">cv. DH-PKW</strain>
        <tissue evidence="11">Leaves</tissue>
    </source>
</reference>
<dbReference type="GO" id="GO:0008270">
    <property type="term" value="F:zinc ion binding"/>
    <property type="evidence" value="ECO:0007669"/>
    <property type="project" value="UniProtKB-KW"/>
</dbReference>
<evidence type="ECO:0000256" key="6">
    <source>
        <dbReference type="ARBA" id="ARBA00022989"/>
    </source>
</evidence>
<evidence type="ECO:0000313" key="12">
    <source>
        <dbReference type="Proteomes" id="UP000317650"/>
    </source>
</evidence>
<dbReference type="PANTHER" id="PTHR47168">
    <property type="entry name" value="RING ZINC FINGER DOMAIN SUPERFAMILY PROTEIN-RELATED"/>
    <property type="match status" value="1"/>
</dbReference>
<keyword evidence="5" id="KW-0862">Zinc</keyword>
<feature type="region of interest" description="Disordered" evidence="9">
    <location>
        <begin position="160"/>
        <end position="188"/>
    </location>
</feature>
<evidence type="ECO:0000256" key="3">
    <source>
        <dbReference type="ARBA" id="ARBA00022723"/>
    </source>
</evidence>
<evidence type="ECO:0000259" key="10">
    <source>
        <dbReference type="PROSITE" id="PS50089"/>
    </source>
</evidence>
<dbReference type="AlphaFoldDB" id="A0A4S8JX97"/>
<dbReference type="GO" id="GO:0016020">
    <property type="term" value="C:membrane"/>
    <property type="evidence" value="ECO:0007669"/>
    <property type="project" value="UniProtKB-SubCell"/>
</dbReference>
<keyword evidence="3" id="KW-0479">Metal-binding</keyword>
<keyword evidence="7" id="KW-0472">Membrane</keyword>
<dbReference type="EMBL" id="PYDT01000003">
    <property type="protein sequence ID" value="THU66922.1"/>
    <property type="molecule type" value="Genomic_DNA"/>
</dbReference>
<keyword evidence="2" id="KW-0812">Transmembrane</keyword>
<evidence type="ECO:0000256" key="1">
    <source>
        <dbReference type="ARBA" id="ARBA00004167"/>
    </source>
</evidence>
<feature type="compositionally biased region" description="Polar residues" evidence="9">
    <location>
        <begin position="298"/>
        <end position="316"/>
    </location>
</feature>
<evidence type="ECO:0000256" key="5">
    <source>
        <dbReference type="ARBA" id="ARBA00022833"/>
    </source>
</evidence>
<dbReference type="FunFam" id="3.30.40.10:FF:000388">
    <property type="entry name" value="Putative RING zinc finger domain superfamily protein"/>
    <property type="match status" value="1"/>
</dbReference>
<sequence length="583" mass="63195">MGSQETKDGVRLLRGCDARNSFGGLGCLGGREQLTRGRNYLKASSIAGLLLPSLRFSSASSFRSESSDGFRKQSHGPAVAAPPAATPAEARARRLPLRRSRGRLCRLHLVLRLLSGTKFVIPNGQGGNYIEDMPMEKSVGQARLDGSVLNSNIHISVKESSLNFSQENRPSSSTNENMRNNQSNNGINWDGSETSCLEMFQPERTSGLPSTSRKPVDNVDAALATVTEVANCANGSSHSLPSFSCSIHQPELGDLHANEIVNPSDDVVGNHSTNTDYVSVIPRLSSTLHFSSEDHLGATSSGSDAQTSTGSGEQRNGSLLHVDLVSVSSDVPSGSGEEISSESRRNTRRHFWDAFSRHSSMAVDSATLSSTSENNGLGYQDRWLLDIDGHAFRDGVEDDSLYLRQRHHGLNGVSWHTRSEIRERLHSGSNNNDGQASSCPSGLHQDGTCSCTLLMTEVSSTRASIARIFVLAEALFEVLDEIHRQPGSLSLSVVSVPALESVVNSLPSKIHKKHDTALSKNDVEQCYICLADYEDGDVVRILPCHHEYHMACVDKWLKEIHGVCPLCRGDVTEAVTESFISNS</sequence>
<dbReference type="SMART" id="SM00184">
    <property type="entry name" value="RING"/>
    <property type="match status" value="1"/>
</dbReference>
<dbReference type="InterPro" id="IPR013083">
    <property type="entry name" value="Znf_RING/FYVE/PHD"/>
</dbReference>
<keyword evidence="6" id="KW-1133">Transmembrane helix</keyword>
<evidence type="ECO:0000256" key="4">
    <source>
        <dbReference type="ARBA" id="ARBA00022771"/>
    </source>
</evidence>
<keyword evidence="4 8" id="KW-0863">Zinc-finger</keyword>
<dbReference type="InterPro" id="IPR001841">
    <property type="entry name" value="Znf_RING"/>
</dbReference>
<evidence type="ECO:0000256" key="7">
    <source>
        <dbReference type="ARBA" id="ARBA00023136"/>
    </source>
</evidence>
<feature type="region of interest" description="Disordered" evidence="9">
    <location>
        <begin position="65"/>
        <end position="93"/>
    </location>
</feature>
<comment type="subcellular location">
    <subcellularLocation>
        <location evidence="1">Membrane</location>
        <topology evidence="1">Single-pass membrane protein</topology>
    </subcellularLocation>
</comment>
<dbReference type="PANTHER" id="PTHR47168:SF1">
    <property type="entry name" value="OS02G0798600 PROTEIN"/>
    <property type="match status" value="1"/>
</dbReference>
<protein>
    <recommendedName>
        <fullName evidence="10">RING-type domain-containing protein</fullName>
    </recommendedName>
</protein>
<evidence type="ECO:0000256" key="2">
    <source>
        <dbReference type="ARBA" id="ARBA00022692"/>
    </source>
</evidence>
<name>A0A4S8JX97_MUSBA</name>
<dbReference type="Gene3D" id="3.30.40.10">
    <property type="entry name" value="Zinc/RING finger domain, C3HC4 (zinc finger)"/>
    <property type="match status" value="1"/>
</dbReference>
<dbReference type="Pfam" id="PF13639">
    <property type="entry name" value="zf-RING_2"/>
    <property type="match status" value="1"/>
</dbReference>
<accession>A0A4S8JX97</accession>
<feature type="domain" description="RING-type" evidence="10">
    <location>
        <begin position="526"/>
        <end position="568"/>
    </location>
</feature>
<keyword evidence="12" id="KW-1185">Reference proteome</keyword>
<evidence type="ECO:0000256" key="8">
    <source>
        <dbReference type="PROSITE-ProRule" id="PRU00175"/>
    </source>
</evidence>
<dbReference type="STRING" id="52838.A0A4S8JX97"/>
<feature type="region of interest" description="Disordered" evidence="9">
    <location>
        <begin position="294"/>
        <end position="316"/>
    </location>
</feature>
<comment type="caution">
    <text evidence="11">The sequence shown here is derived from an EMBL/GenBank/DDBJ whole genome shotgun (WGS) entry which is preliminary data.</text>
</comment>
<proteinExistence type="predicted"/>
<evidence type="ECO:0000313" key="11">
    <source>
        <dbReference type="EMBL" id="THU66922.1"/>
    </source>
</evidence>
<dbReference type="PROSITE" id="PS50089">
    <property type="entry name" value="ZF_RING_2"/>
    <property type="match status" value="1"/>
</dbReference>
<dbReference type="Proteomes" id="UP000317650">
    <property type="component" value="Chromosome 5"/>
</dbReference>
<evidence type="ECO:0000256" key="9">
    <source>
        <dbReference type="SAM" id="MobiDB-lite"/>
    </source>
</evidence>
<dbReference type="InterPro" id="IPR051653">
    <property type="entry name" value="E3_ligase_sorting_rcpt"/>
</dbReference>
<feature type="compositionally biased region" description="Low complexity" evidence="9">
    <location>
        <begin position="77"/>
        <end position="89"/>
    </location>
</feature>
<gene>
    <name evidence="11" type="ORF">C4D60_Mb05t19280</name>
</gene>